<proteinExistence type="predicted"/>
<evidence type="ECO:0000313" key="1">
    <source>
        <dbReference type="EMBL" id="VWL85054.1"/>
    </source>
</evidence>
<organism evidence="1 2">
    <name type="scientific">Oceanivirga miroungae</name>
    <dbReference type="NCBI Taxonomy" id="1130046"/>
    <lineage>
        <taxon>Bacteria</taxon>
        <taxon>Fusobacteriati</taxon>
        <taxon>Fusobacteriota</taxon>
        <taxon>Fusobacteriia</taxon>
        <taxon>Fusobacteriales</taxon>
        <taxon>Leptotrichiaceae</taxon>
        <taxon>Oceanivirga</taxon>
    </lineage>
</organism>
<keyword evidence="2" id="KW-1185">Reference proteome</keyword>
<dbReference type="AlphaFoldDB" id="A0A6I8M8B8"/>
<evidence type="ECO:0000313" key="2">
    <source>
        <dbReference type="Proteomes" id="UP000419017"/>
    </source>
</evidence>
<reference evidence="1 2" key="1">
    <citation type="submission" date="2019-10" db="EMBL/GenBank/DDBJ databases">
        <authorList>
            <person name="Blom J."/>
        </authorList>
    </citation>
    <scope>NUCLEOTIDE SEQUENCE [LARGE SCALE GENOMIC DNA]</scope>
    <source>
        <strain evidence="1 2">ES3154-GLU</strain>
    </source>
</reference>
<gene>
    <name evidence="1" type="ORF">OMES3154_00330</name>
</gene>
<protein>
    <submittedName>
        <fullName evidence="1">Uncharacterized protein</fullName>
    </submittedName>
</protein>
<sequence>MFSFFKKKKKDSEIVEKEYIVVVDEDGKAIELEKYKWFNENFKPYIEKNKLDSLKVSDMIGVAINYNVKEVIDYAIEEYDRNPNINNLNNLFKAYEINNLNEEAIKLYEETAKEGLTSYMYYDLAILKEKMNKDDIDALKYLHLSFGMNNDSEKTIDKLISYLKERHDMDKVYNLLKDLNNHSHSWYLSKELAKMQFLMKKDNEAIESVVKAIGLSKKNEKKMYELAKILLDNKKHIEIENYILSVYDNKIENLKFKNIKEFNNIVLEYFYVVKEYEKAIEYLKELYKDGIYIKNFVRAEKLILSKKIEEKDYIRSAKIKSATDDKSNNKVKALDTPIFYKQLELKKEEKNGVNISIFPIVSEEVVGEYKEEIKNILKASSSYIFDILYTHSDANIKNAFMYNSLGPYVKIAGYTKEYFSKIKETNENLDYIISASISDVKDYNFIIEFFLYDFSREESISLLKRETSVANYKNVIMELVKEILPKMLEIKIEDIKEEDVDFINIYEEYLEIFLNINNENKNKIYTIDNVIKNLLSAPSKYKLNLVISIMLINTNYASYINEKYRNEINQIIEKNFDKKDFELNLEKIYGEADDNVK</sequence>
<name>A0A6I8M8B8_9FUSO</name>
<dbReference type="EMBL" id="CABWIB010000001">
    <property type="protein sequence ID" value="VWL85054.1"/>
    <property type="molecule type" value="Genomic_DNA"/>
</dbReference>
<dbReference type="Proteomes" id="UP000419017">
    <property type="component" value="Unassembled WGS sequence"/>
</dbReference>
<accession>A0A6I8M8B8</accession>
<dbReference type="RefSeq" id="WP_156683080.1">
    <property type="nucleotide sequence ID" value="NZ_CABWIB010000001.1"/>
</dbReference>